<organism evidence="2 3">
    <name type="scientific">Acer negundo</name>
    <name type="common">Box elder</name>
    <dbReference type="NCBI Taxonomy" id="4023"/>
    <lineage>
        <taxon>Eukaryota</taxon>
        <taxon>Viridiplantae</taxon>
        <taxon>Streptophyta</taxon>
        <taxon>Embryophyta</taxon>
        <taxon>Tracheophyta</taxon>
        <taxon>Spermatophyta</taxon>
        <taxon>Magnoliopsida</taxon>
        <taxon>eudicotyledons</taxon>
        <taxon>Gunneridae</taxon>
        <taxon>Pentapetalae</taxon>
        <taxon>rosids</taxon>
        <taxon>malvids</taxon>
        <taxon>Sapindales</taxon>
        <taxon>Sapindaceae</taxon>
        <taxon>Hippocastanoideae</taxon>
        <taxon>Acereae</taxon>
        <taxon>Acer</taxon>
    </lineage>
</organism>
<dbReference type="InterPro" id="IPR043164">
    <property type="entry name" value="Ribosomal_uL10-like_insert_sf"/>
</dbReference>
<dbReference type="InterPro" id="IPR040637">
    <property type="entry name" value="Ribosomal_uL10-like_insert"/>
</dbReference>
<dbReference type="Gene3D" id="3.90.105.20">
    <property type="match status" value="1"/>
</dbReference>
<dbReference type="EMBL" id="JAJSOW010000106">
    <property type="protein sequence ID" value="KAI9160535.1"/>
    <property type="molecule type" value="Genomic_DNA"/>
</dbReference>
<dbReference type="Pfam" id="PF17777">
    <property type="entry name" value="RL10P_insert"/>
    <property type="match status" value="1"/>
</dbReference>
<dbReference type="GO" id="GO:0042273">
    <property type="term" value="P:ribosomal large subunit biogenesis"/>
    <property type="evidence" value="ECO:0007669"/>
    <property type="project" value="TreeGrafter"/>
</dbReference>
<dbReference type="GO" id="GO:0000956">
    <property type="term" value="P:nuclear-transcribed mRNA catabolic process"/>
    <property type="evidence" value="ECO:0007669"/>
    <property type="project" value="TreeGrafter"/>
</dbReference>
<proteinExistence type="predicted"/>
<dbReference type="GO" id="GO:0003723">
    <property type="term" value="F:RNA binding"/>
    <property type="evidence" value="ECO:0007669"/>
    <property type="project" value="TreeGrafter"/>
</dbReference>
<evidence type="ECO:0000313" key="2">
    <source>
        <dbReference type="EMBL" id="KAI9160535.1"/>
    </source>
</evidence>
<dbReference type="InterPro" id="IPR051742">
    <property type="entry name" value="Ribosome_Assembly_uL10"/>
</dbReference>
<evidence type="ECO:0000259" key="1">
    <source>
        <dbReference type="Pfam" id="PF17777"/>
    </source>
</evidence>
<reference evidence="2" key="1">
    <citation type="journal article" date="2022" name="Plant J.">
        <title>Strategies of tolerance reflected in two North American maple genomes.</title>
        <authorList>
            <person name="McEvoy S.L."/>
            <person name="Sezen U.U."/>
            <person name="Trouern-Trend A."/>
            <person name="McMahon S.M."/>
            <person name="Schaberg P.G."/>
            <person name="Yang J."/>
            <person name="Wegrzyn J.L."/>
            <person name="Swenson N.G."/>
        </authorList>
    </citation>
    <scope>NUCLEOTIDE SEQUENCE</scope>
    <source>
        <strain evidence="2">91603</strain>
    </source>
</reference>
<evidence type="ECO:0000313" key="3">
    <source>
        <dbReference type="Proteomes" id="UP001064489"/>
    </source>
</evidence>
<sequence>MPREEVESLFNKYEDCGFARTGSTKSEKVELLEGPLEQFTHEMEPFLRKQGMPVRMNKGVKRGSHCHLSQLAHCDCWG</sequence>
<name>A0AAD5ID28_ACENE</name>
<dbReference type="GO" id="GO:0030687">
    <property type="term" value="C:preribosome, large subunit precursor"/>
    <property type="evidence" value="ECO:0007669"/>
    <property type="project" value="TreeGrafter"/>
</dbReference>
<reference evidence="2" key="2">
    <citation type="submission" date="2023-02" db="EMBL/GenBank/DDBJ databases">
        <authorList>
            <person name="Swenson N.G."/>
            <person name="Wegrzyn J.L."/>
            <person name="Mcevoy S.L."/>
        </authorList>
    </citation>
    <scope>NUCLEOTIDE SEQUENCE</scope>
    <source>
        <strain evidence="2">91603</strain>
        <tissue evidence="2">Leaf</tissue>
    </source>
</reference>
<dbReference type="PANTHER" id="PTHR45841:SF1">
    <property type="entry name" value="MRNA TURNOVER PROTEIN 4 HOMOLOG"/>
    <property type="match status" value="1"/>
</dbReference>
<dbReference type="Proteomes" id="UP001064489">
    <property type="component" value="Chromosome 2"/>
</dbReference>
<keyword evidence="3" id="KW-1185">Reference proteome</keyword>
<dbReference type="AlphaFoldDB" id="A0AAD5ID28"/>
<accession>A0AAD5ID28</accession>
<gene>
    <name evidence="2" type="ORF">LWI28_009105</name>
</gene>
<feature type="domain" description="Large ribosomal subunit protein uL10-like insertion" evidence="1">
    <location>
        <begin position="19"/>
        <end position="60"/>
    </location>
</feature>
<comment type="caution">
    <text evidence="2">The sequence shown here is derived from an EMBL/GenBank/DDBJ whole genome shotgun (WGS) entry which is preliminary data.</text>
</comment>
<dbReference type="PANTHER" id="PTHR45841">
    <property type="entry name" value="MRNA TURNOVER PROTEIN 4 MRTO4"/>
    <property type="match status" value="1"/>
</dbReference>
<protein>
    <recommendedName>
        <fullName evidence="1">Large ribosomal subunit protein uL10-like insertion domain-containing protein</fullName>
    </recommendedName>
</protein>
<dbReference type="GO" id="GO:0006364">
    <property type="term" value="P:rRNA processing"/>
    <property type="evidence" value="ECO:0007669"/>
    <property type="project" value="TreeGrafter"/>
</dbReference>
<dbReference type="GO" id="GO:0005730">
    <property type="term" value="C:nucleolus"/>
    <property type="evidence" value="ECO:0007669"/>
    <property type="project" value="TreeGrafter"/>
</dbReference>